<comment type="caution">
    <text evidence="3">The sequence shown here is derived from an EMBL/GenBank/DDBJ whole genome shotgun (WGS) entry which is preliminary data.</text>
</comment>
<organism evidence="3 4">
    <name type="scientific">Meganyctiphanes norvegica</name>
    <name type="common">Northern krill</name>
    <name type="synonym">Thysanopoda norvegica</name>
    <dbReference type="NCBI Taxonomy" id="48144"/>
    <lineage>
        <taxon>Eukaryota</taxon>
        <taxon>Metazoa</taxon>
        <taxon>Ecdysozoa</taxon>
        <taxon>Arthropoda</taxon>
        <taxon>Crustacea</taxon>
        <taxon>Multicrustacea</taxon>
        <taxon>Malacostraca</taxon>
        <taxon>Eumalacostraca</taxon>
        <taxon>Eucarida</taxon>
        <taxon>Euphausiacea</taxon>
        <taxon>Euphausiidae</taxon>
        <taxon>Meganyctiphanes</taxon>
    </lineage>
</organism>
<evidence type="ECO:0000313" key="3">
    <source>
        <dbReference type="EMBL" id="CAL4126399.1"/>
    </source>
</evidence>
<feature type="region of interest" description="Disordered" evidence="1">
    <location>
        <begin position="124"/>
        <end position="152"/>
    </location>
</feature>
<protein>
    <submittedName>
        <fullName evidence="3">Uncharacterized protein</fullName>
    </submittedName>
</protein>
<name>A0AAV2RI90_MEGNR</name>
<gene>
    <name evidence="3" type="ORF">MNOR_LOCUS25581</name>
</gene>
<evidence type="ECO:0000313" key="4">
    <source>
        <dbReference type="Proteomes" id="UP001497623"/>
    </source>
</evidence>
<evidence type="ECO:0000256" key="1">
    <source>
        <dbReference type="SAM" id="MobiDB-lite"/>
    </source>
</evidence>
<dbReference type="AlphaFoldDB" id="A0AAV2RI90"/>
<dbReference type="Proteomes" id="UP001497623">
    <property type="component" value="Unassembled WGS sequence"/>
</dbReference>
<reference evidence="3 4" key="1">
    <citation type="submission" date="2024-05" db="EMBL/GenBank/DDBJ databases">
        <authorList>
            <person name="Wallberg A."/>
        </authorList>
    </citation>
    <scope>NUCLEOTIDE SEQUENCE [LARGE SCALE GENOMIC DNA]</scope>
</reference>
<feature type="signal peptide" evidence="2">
    <location>
        <begin position="1"/>
        <end position="29"/>
    </location>
</feature>
<accession>A0AAV2RI90</accession>
<evidence type="ECO:0000256" key="2">
    <source>
        <dbReference type="SAM" id="SignalP"/>
    </source>
</evidence>
<feature type="chain" id="PRO_5043819580" evidence="2">
    <location>
        <begin position="30"/>
        <end position="230"/>
    </location>
</feature>
<feature type="compositionally biased region" description="Low complexity" evidence="1">
    <location>
        <begin position="124"/>
        <end position="138"/>
    </location>
</feature>
<keyword evidence="4" id="KW-1185">Reference proteome</keyword>
<sequence>MDKHQVLLPARLSLGVVALVIGAAQVATASNCYECADNPKWNSWYLYDPGCGDFRYNGWVTDMPSDSCEIIVYDDGYTSRGHDYNHRDDGYCHYEPGYTMCYCKGDLCNTEGFCSQCEYPRPTPGTSTTTEATTLTTTSPPPPTTDATSTSSPDSLACYQCMGCSIVDSSTPVISDASYQSCVTTISLSSGNVIRGASYDQHSDGECIQNTVSLFCWCSEGLCNDKSIQL</sequence>
<proteinExistence type="predicted"/>
<dbReference type="EMBL" id="CAXKWB010024611">
    <property type="protein sequence ID" value="CAL4126399.1"/>
    <property type="molecule type" value="Genomic_DNA"/>
</dbReference>
<keyword evidence="2" id="KW-0732">Signal</keyword>